<dbReference type="EMBL" id="BGPR01009960">
    <property type="protein sequence ID" value="GBN43361.1"/>
    <property type="molecule type" value="Genomic_DNA"/>
</dbReference>
<protein>
    <submittedName>
        <fullName evidence="2">Uncharacterized protein</fullName>
    </submittedName>
</protein>
<comment type="caution">
    <text evidence="2">The sequence shown here is derived from an EMBL/GenBank/DDBJ whole genome shotgun (WGS) entry which is preliminary data.</text>
</comment>
<reference evidence="2 3" key="1">
    <citation type="journal article" date="2019" name="Sci. Rep.">
        <title>Orb-weaving spider Araneus ventricosus genome elucidates the spidroin gene catalogue.</title>
        <authorList>
            <person name="Kono N."/>
            <person name="Nakamura H."/>
            <person name="Ohtoshi R."/>
            <person name="Moran D.A.P."/>
            <person name="Shinohara A."/>
            <person name="Yoshida Y."/>
            <person name="Fujiwara M."/>
            <person name="Mori M."/>
            <person name="Tomita M."/>
            <person name="Arakawa K."/>
        </authorList>
    </citation>
    <scope>NUCLEOTIDE SEQUENCE [LARGE SCALE GENOMIC DNA]</scope>
</reference>
<evidence type="ECO:0000256" key="1">
    <source>
        <dbReference type="SAM" id="MobiDB-lite"/>
    </source>
</evidence>
<feature type="compositionally biased region" description="Low complexity" evidence="1">
    <location>
        <begin position="137"/>
        <end position="152"/>
    </location>
</feature>
<feature type="region of interest" description="Disordered" evidence="1">
    <location>
        <begin position="133"/>
        <end position="166"/>
    </location>
</feature>
<dbReference type="OrthoDB" id="6615890at2759"/>
<evidence type="ECO:0000313" key="2">
    <source>
        <dbReference type="EMBL" id="GBN43361.1"/>
    </source>
</evidence>
<sequence length="166" mass="18436">MYNFHYNFIKKLYDDKASLLFTDTDSLCYEIECDDIYADMQLHSEYFDTSDYPSTHPLHDDKNKKVLVDENPPKRYHCGPTKMYAPERHIVATPKVRSTEPSATTPEVCFAQPPATTTPEVCFAQPPATNTPKVCFAQPPATTTASQPSTAAPQPPTTAGSSLGRD</sequence>
<accession>A0A4Y2NVK7</accession>
<proteinExistence type="predicted"/>
<evidence type="ECO:0000313" key="3">
    <source>
        <dbReference type="Proteomes" id="UP000499080"/>
    </source>
</evidence>
<dbReference type="AlphaFoldDB" id="A0A4Y2NVK7"/>
<name>A0A4Y2NVK7_ARAVE</name>
<organism evidence="2 3">
    <name type="scientific">Araneus ventricosus</name>
    <name type="common">Orbweaver spider</name>
    <name type="synonym">Epeira ventricosa</name>
    <dbReference type="NCBI Taxonomy" id="182803"/>
    <lineage>
        <taxon>Eukaryota</taxon>
        <taxon>Metazoa</taxon>
        <taxon>Ecdysozoa</taxon>
        <taxon>Arthropoda</taxon>
        <taxon>Chelicerata</taxon>
        <taxon>Arachnida</taxon>
        <taxon>Araneae</taxon>
        <taxon>Araneomorphae</taxon>
        <taxon>Entelegynae</taxon>
        <taxon>Araneoidea</taxon>
        <taxon>Araneidae</taxon>
        <taxon>Araneus</taxon>
    </lineage>
</organism>
<dbReference type="Proteomes" id="UP000499080">
    <property type="component" value="Unassembled WGS sequence"/>
</dbReference>
<gene>
    <name evidence="2" type="ORF">AVEN_80823_1</name>
</gene>
<keyword evidence="3" id="KW-1185">Reference proteome</keyword>